<organism evidence="12 13">
    <name type="scientific">Didymella rabiei</name>
    <name type="common">Chickpea ascochyta blight fungus</name>
    <name type="synonym">Mycosphaerella rabiei</name>
    <dbReference type="NCBI Taxonomy" id="5454"/>
    <lineage>
        <taxon>Eukaryota</taxon>
        <taxon>Fungi</taxon>
        <taxon>Dikarya</taxon>
        <taxon>Ascomycota</taxon>
        <taxon>Pezizomycotina</taxon>
        <taxon>Dothideomycetes</taxon>
        <taxon>Pleosporomycetidae</taxon>
        <taxon>Pleosporales</taxon>
        <taxon>Pleosporineae</taxon>
        <taxon>Didymellaceae</taxon>
        <taxon>Ascochyta</taxon>
    </lineage>
</organism>
<evidence type="ECO:0000256" key="2">
    <source>
        <dbReference type="ARBA" id="ARBA00006484"/>
    </source>
</evidence>
<dbReference type="InterPro" id="IPR013785">
    <property type="entry name" value="Aldolase_TIM"/>
</dbReference>
<dbReference type="InterPro" id="IPR001240">
    <property type="entry name" value="PRAI_dom"/>
</dbReference>
<evidence type="ECO:0000256" key="10">
    <source>
        <dbReference type="SAM" id="MobiDB-lite"/>
    </source>
</evidence>
<dbReference type="SUPFAM" id="SSF51735">
    <property type="entry name" value="NAD(P)-binding Rossmann-fold domains"/>
    <property type="match status" value="1"/>
</dbReference>
<dbReference type="EMBL" id="JYNV01000060">
    <property type="protein sequence ID" value="KZM27563.1"/>
    <property type="molecule type" value="Genomic_DNA"/>
</dbReference>
<dbReference type="InterPro" id="IPR020904">
    <property type="entry name" value="Sc_DH/Rdtase_CS"/>
</dbReference>
<comment type="pathway">
    <text evidence="1">Amino-acid biosynthesis; L-tryptophan biosynthesis; L-tryptophan from chorismate: step 3/5.</text>
</comment>
<sequence>MITSAISPAIGTALRQDHRQRSRDQTDSVEPVHVKPLARRNVARTRLDDDASTLYQVTFIKVCGLRDVDTVDLTVGLGVDAIGFVFAESVRKVDPTLAVALLARVPDHIRAIGVFLGNPIGQILEIAKITGLRTVQVHDLVDAEQVQRLHDAGLTVIRAVVSSNVRDGYNLDLGEDELLIDGADAGSGVPWNWAQQQSRPQGQWILAGGLSPDNVRDALDATGAWGVDVSSGVESSRGVKDHTLIEKFSVRRTVVAQPGAHETARGDQRIHLSRRRIRVGRTLQQSVWIHVQPVTGQNRRRRAGIEGPPVRIGENPSAFVDHRGVLAISADPSAGDEIAILLLGQSVGWFESDLRGNLFRSLLTEWLVELIRSSHLRGRDALVDRCPGKRDHEPGIDCVCNGLRAGHLSGGKRKYAHPNQSQNRDGPAMRPCSVNLPGHSPANQLELASQSNAVTSAVSRHWSGHLGRRAVSDKRGTVLITGVGRSKSIGASLALGLAEDGWDLAIGYWEPYDERVGFGRGAHDPQDIAEKCRALGSRVDLVPGDLASPDVADHLVDAAAARNDLRGLVLSHCESVDSSILDTTVESWERHFAVNARASWLLIKAFAERLPEQRDVSQVAGRIIALTSDHAAHNLPYGASKGALDRIVIAAAVELGSRGIRANVVNPGPIDTGWMTPEIRQATTLQTPAGRLGTPGDTANLVRFLMSDAGGWITGQLLHSNGGFSTN</sequence>
<evidence type="ECO:0000256" key="5">
    <source>
        <dbReference type="ARBA" id="ARBA00022822"/>
    </source>
</evidence>
<dbReference type="GO" id="GO:0000162">
    <property type="term" value="P:L-tryptophan biosynthetic process"/>
    <property type="evidence" value="ECO:0007669"/>
    <property type="project" value="UniProtKB-UniPathway"/>
</dbReference>
<dbReference type="SUPFAM" id="SSF51366">
    <property type="entry name" value="Ribulose-phoshate binding barrel"/>
    <property type="match status" value="1"/>
</dbReference>
<dbReference type="Proteomes" id="UP000076837">
    <property type="component" value="Unassembled WGS sequence"/>
</dbReference>
<dbReference type="STRING" id="5454.A0A163L7L3"/>
<comment type="similarity">
    <text evidence="2">Belongs to the short-chain dehydrogenases/reductases (SDR) family.</text>
</comment>
<dbReference type="Gene3D" id="3.20.20.70">
    <property type="entry name" value="Aldolase class I"/>
    <property type="match status" value="1"/>
</dbReference>
<dbReference type="InterPro" id="IPR002347">
    <property type="entry name" value="SDR_fam"/>
</dbReference>
<dbReference type="HAMAP" id="MF_00135">
    <property type="entry name" value="PRAI"/>
    <property type="match status" value="1"/>
</dbReference>
<evidence type="ECO:0000256" key="9">
    <source>
        <dbReference type="ARBA" id="ARBA00023235"/>
    </source>
</evidence>
<comment type="caution">
    <text evidence="12">The sequence shown here is derived from an EMBL/GenBank/DDBJ whole genome shotgun (WGS) entry which is preliminary data.</text>
</comment>
<reference evidence="12 13" key="1">
    <citation type="journal article" date="2016" name="Sci. Rep.">
        <title>Draft genome sequencing and secretome analysis of fungal phytopathogen Ascochyta rabiei provides insight into the necrotrophic effector repertoire.</title>
        <authorList>
            <person name="Verma S."/>
            <person name="Gazara R.K."/>
            <person name="Nizam S."/>
            <person name="Parween S."/>
            <person name="Chattopadhyay D."/>
            <person name="Verma P.K."/>
        </authorList>
    </citation>
    <scope>NUCLEOTIDE SEQUENCE [LARGE SCALE GENOMIC DNA]</scope>
    <source>
        <strain evidence="12 13">ArDII</strain>
    </source>
</reference>
<keyword evidence="4" id="KW-0028">Amino-acid biosynthesis</keyword>
<keyword evidence="5" id="KW-0822">Tryptophan biosynthesis</keyword>
<dbReference type="GO" id="GO:0004640">
    <property type="term" value="F:phosphoribosylanthranilate isomerase activity"/>
    <property type="evidence" value="ECO:0007669"/>
    <property type="project" value="UniProtKB-EC"/>
</dbReference>
<dbReference type="CDD" id="cd05233">
    <property type="entry name" value="SDR_c"/>
    <property type="match status" value="1"/>
</dbReference>
<dbReference type="PROSITE" id="PS00061">
    <property type="entry name" value="ADH_SHORT"/>
    <property type="match status" value="1"/>
</dbReference>
<feature type="domain" description="N-(5'phosphoribosyl) anthranilate isomerase (PRAI)" evidence="11">
    <location>
        <begin position="61"/>
        <end position="248"/>
    </location>
</feature>
<keyword evidence="9" id="KW-0413">Isomerase</keyword>
<evidence type="ECO:0000256" key="7">
    <source>
        <dbReference type="ARBA" id="ARBA00023002"/>
    </source>
</evidence>
<dbReference type="EC" id="5.3.1.24" evidence="3"/>
<evidence type="ECO:0000256" key="8">
    <source>
        <dbReference type="ARBA" id="ARBA00023141"/>
    </source>
</evidence>
<feature type="region of interest" description="Disordered" evidence="10">
    <location>
        <begin position="410"/>
        <end position="441"/>
    </location>
</feature>
<proteinExistence type="inferred from homology"/>
<evidence type="ECO:0000256" key="4">
    <source>
        <dbReference type="ARBA" id="ARBA00022605"/>
    </source>
</evidence>
<dbReference type="Gene3D" id="3.40.50.720">
    <property type="entry name" value="NAD(P)-binding Rossmann-like Domain"/>
    <property type="match status" value="1"/>
</dbReference>
<evidence type="ECO:0000256" key="3">
    <source>
        <dbReference type="ARBA" id="ARBA00012572"/>
    </source>
</evidence>
<evidence type="ECO:0000313" key="13">
    <source>
        <dbReference type="Proteomes" id="UP000076837"/>
    </source>
</evidence>
<dbReference type="CDD" id="cd00405">
    <property type="entry name" value="PRAI"/>
    <property type="match status" value="1"/>
</dbReference>
<keyword evidence="8" id="KW-0057">Aromatic amino acid biosynthesis</keyword>
<dbReference type="InterPro" id="IPR036291">
    <property type="entry name" value="NAD(P)-bd_dom_sf"/>
</dbReference>
<dbReference type="AlphaFoldDB" id="A0A163L7L3"/>
<dbReference type="Pfam" id="PF00697">
    <property type="entry name" value="PRAI"/>
    <property type="match status" value="1"/>
</dbReference>
<dbReference type="UniPathway" id="UPA00035">
    <property type="reaction ID" value="UER00042"/>
</dbReference>
<keyword evidence="7" id="KW-0560">Oxidoreductase</keyword>
<dbReference type="PANTHER" id="PTHR48107:SF7">
    <property type="entry name" value="RE15974P"/>
    <property type="match status" value="1"/>
</dbReference>
<dbReference type="PANTHER" id="PTHR48107">
    <property type="entry name" value="NADPH-DEPENDENT ALDEHYDE REDUCTASE-LIKE PROTEIN, CHLOROPLASTIC-RELATED"/>
    <property type="match status" value="1"/>
</dbReference>
<accession>A0A163L7L3</accession>
<keyword evidence="6" id="KW-0521">NADP</keyword>
<keyword evidence="13" id="KW-1185">Reference proteome</keyword>
<evidence type="ECO:0000256" key="6">
    <source>
        <dbReference type="ARBA" id="ARBA00022857"/>
    </source>
</evidence>
<dbReference type="Pfam" id="PF13561">
    <property type="entry name" value="adh_short_C2"/>
    <property type="match status" value="1"/>
</dbReference>
<dbReference type="PRINTS" id="PR00081">
    <property type="entry name" value="GDHRDH"/>
</dbReference>
<evidence type="ECO:0000256" key="1">
    <source>
        <dbReference type="ARBA" id="ARBA00004664"/>
    </source>
</evidence>
<gene>
    <name evidence="12" type="ORF">ST47_g1179</name>
</gene>
<evidence type="ECO:0000313" key="12">
    <source>
        <dbReference type="EMBL" id="KZM27563.1"/>
    </source>
</evidence>
<dbReference type="GO" id="GO:0016614">
    <property type="term" value="F:oxidoreductase activity, acting on CH-OH group of donors"/>
    <property type="evidence" value="ECO:0007669"/>
    <property type="project" value="UniProtKB-ARBA"/>
</dbReference>
<evidence type="ECO:0000259" key="11">
    <source>
        <dbReference type="Pfam" id="PF00697"/>
    </source>
</evidence>
<protein>
    <recommendedName>
        <fullName evidence="3">phosphoribosylanthranilate isomerase</fullName>
        <ecNumber evidence="3">5.3.1.24</ecNumber>
    </recommendedName>
</protein>
<dbReference type="InterPro" id="IPR011060">
    <property type="entry name" value="RibuloseP-bd_barrel"/>
</dbReference>
<name>A0A163L7L3_DIDRA</name>